<keyword evidence="9" id="KW-1185">Reference proteome</keyword>
<dbReference type="PIRSF" id="PIRSF006060">
    <property type="entry name" value="AA_transporter"/>
    <property type="match status" value="1"/>
</dbReference>
<evidence type="ECO:0000256" key="2">
    <source>
        <dbReference type="ARBA" id="ARBA00022448"/>
    </source>
</evidence>
<dbReference type="AlphaFoldDB" id="A0A0N0NNQ4"/>
<evidence type="ECO:0000256" key="7">
    <source>
        <dbReference type="SAM" id="Phobius"/>
    </source>
</evidence>
<keyword evidence="3 7" id="KW-0812">Transmembrane</keyword>
<dbReference type="PANTHER" id="PTHR45649">
    <property type="entry name" value="AMINO-ACID PERMEASE BAT1"/>
    <property type="match status" value="1"/>
</dbReference>
<comment type="caution">
    <text evidence="8">The sequence shown here is derived from an EMBL/GenBank/DDBJ whole genome shotgun (WGS) entry which is preliminary data.</text>
</comment>
<dbReference type="Gene3D" id="1.20.1740.10">
    <property type="entry name" value="Amino acid/polyamine transporter I"/>
    <property type="match status" value="1"/>
</dbReference>
<feature type="transmembrane region" description="Helical" evidence="7">
    <location>
        <begin position="406"/>
        <end position="433"/>
    </location>
</feature>
<sequence length="520" mass="56134">MEEHKGDSHIDGKLVGNDTTERNGVKTSEENSYGSKQKLDRYISFLPTVAFGANLQATWESVAVSFQAGLLNGGPTSLVWGTVIAWIGSLALAASLAEMASMNPTVGAQYRWTSRFAPRGFGSPAFWGLLQGWITVFAWITTCAQPAFLLGTLIQGLIVLDNDNYAYERWHGTFLAWAIFAVPIIINIFARKLLPSLEVIGGITHIVFFIAWVVTLAALAPRSSAEFVFATNSFGLSGWSNEGVQWCVGLLSAVFPLGGFDGVLHMSDEVKDAEKKVPMSMVLGLAINGAMSFAFMITILFCLGDPEAALTTPTGYPIIQVAYGATGSKAATIALCSFIIWNGMIAMFSSLASVSRLTWAFARDNGLPFSSFFGYVHPTLRIPLNALGLVSTVIVILQVINVGSSTALFAILGLSTIGLYLSYVLPVLFIVIAKLRGERIDYGPFKLGAAGLPINIFAVVYGIFILIWLPFPPFMPVTGTNMNYAGPIMGAVLIAAVADWFITGKRRFKVPVESQRPVDY</sequence>
<dbReference type="OrthoDB" id="3257095at2759"/>
<dbReference type="Proteomes" id="UP000038010">
    <property type="component" value="Unassembled WGS sequence"/>
</dbReference>
<dbReference type="GeneID" id="28737774"/>
<dbReference type="STRING" id="1664694.A0A0N0NNQ4"/>
<dbReference type="RefSeq" id="XP_018001781.1">
    <property type="nucleotide sequence ID" value="XM_018145894.1"/>
</dbReference>
<feature type="transmembrane region" description="Helical" evidence="7">
    <location>
        <begin position="243"/>
        <end position="260"/>
    </location>
</feature>
<evidence type="ECO:0000313" key="9">
    <source>
        <dbReference type="Proteomes" id="UP000038010"/>
    </source>
</evidence>
<accession>A0A0N0NNQ4</accession>
<feature type="transmembrane region" description="Helical" evidence="7">
    <location>
        <begin position="445"/>
        <end position="469"/>
    </location>
</feature>
<dbReference type="Pfam" id="PF13520">
    <property type="entry name" value="AA_permease_2"/>
    <property type="match status" value="1"/>
</dbReference>
<feature type="transmembrane region" description="Helical" evidence="7">
    <location>
        <begin position="42"/>
        <end position="59"/>
    </location>
</feature>
<organism evidence="8 9">
    <name type="scientific">Cyphellophora attinorum</name>
    <dbReference type="NCBI Taxonomy" id="1664694"/>
    <lineage>
        <taxon>Eukaryota</taxon>
        <taxon>Fungi</taxon>
        <taxon>Dikarya</taxon>
        <taxon>Ascomycota</taxon>
        <taxon>Pezizomycotina</taxon>
        <taxon>Eurotiomycetes</taxon>
        <taxon>Chaetothyriomycetidae</taxon>
        <taxon>Chaetothyriales</taxon>
        <taxon>Cyphellophoraceae</taxon>
        <taxon>Cyphellophora</taxon>
    </lineage>
</organism>
<dbReference type="InterPro" id="IPR002293">
    <property type="entry name" value="AA/rel_permease1"/>
</dbReference>
<gene>
    <name evidence="8" type="ORF">AB675_5663</name>
</gene>
<evidence type="ECO:0000256" key="6">
    <source>
        <dbReference type="SAM" id="MobiDB-lite"/>
    </source>
</evidence>
<feature type="transmembrane region" description="Helical" evidence="7">
    <location>
        <begin position="202"/>
        <end position="223"/>
    </location>
</feature>
<feature type="transmembrane region" description="Helical" evidence="7">
    <location>
        <begin position="79"/>
        <end position="100"/>
    </location>
</feature>
<dbReference type="PANTHER" id="PTHR45649:SF5">
    <property type="entry name" value="GABA TRANSPORTER (EUROFUNG)-RELATED"/>
    <property type="match status" value="1"/>
</dbReference>
<keyword evidence="2" id="KW-0813">Transport</keyword>
<comment type="subcellular location">
    <subcellularLocation>
        <location evidence="1">Membrane</location>
        <topology evidence="1">Multi-pass membrane protein</topology>
    </subcellularLocation>
</comment>
<feature type="transmembrane region" description="Helical" evidence="7">
    <location>
        <begin position="484"/>
        <end position="502"/>
    </location>
</feature>
<keyword evidence="4 7" id="KW-1133">Transmembrane helix</keyword>
<evidence type="ECO:0000256" key="4">
    <source>
        <dbReference type="ARBA" id="ARBA00022989"/>
    </source>
</evidence>
<feature type="compositionally biased region" description="Basic and acidic residues" evidence="6">
    <location>
        <begin position="1"/>
        <end position="12"/>
    </location>
</feature>
<proteinExistence type="predicted"/>
<feature type="transmembrane region" description="Helical" evidence="7">
    <location>
        <begin position="170"/>
        <end position="190"/>
    </location>
</feature>
<evidence type="ECO:0000256" key="5">
    <source>
        <dbReference type="ARBA" id="ARBA00023136"/>
    </source>
</evidence>
<evidence type="ECO:0000256" key="1">
    <source>
        <dbReference type="ARBA" id="ARBA00004141"/>
    </source>
</evidence>
<feature type="transmembrane region" description="Helical" evidence="7">
    <location>
        <begin position="382"/>
        <end position="400"/>
    </location>
</feature>
<dbReference type="VEuPathDB" id="FungiDB:AB675_5663"/>
<reference evidence="8 9" key="1">
    <citation type="submission" date="2015-06" db="EMBL/GenBank/DDBJ databases">
        <title>Draft genome of the ant-associated black yeast Phialophora attae CBS 131958.</title>
        <authorList>
            <person name="Moreno L.F."/>
            <person name="Stielow B.J."/>
            <person name="de Hoog S."/>
            <person name="Vicente V.A."/>
            <person name="Weiss V.A."/>
            <person name="de Vries M."/>
            <person name="Cruz L.M."/>
            <person name="Souza E.M."/>
        </authorList>
    </citation>
    <scope>NUCLEOTIDE SEQUENCE [LARGE SCALE GENOMIC DNA]</scope>
    <source>
        <strain evidence="8 9">CBS 131958</strain>
    </source>
</reference>
<name>A0A0N0NNQ4_9EURO</name>
<feature type="transmembrane region" description="Helical" evidence="7">
    <location>
        <begin position="281"/>
        <end position="301"/>
    </location>
</feature>
<dbReference type="GO" id="GO:0022857">
    <property type="term" value="F:transmembrane transporter activity"/>
    <property type="evidence" value="ECO:0007669"/>
    <property type="project" value="InterPro"/>
</dbReference>
<dbReference type="GO" id="GO:0016020">
    <property type="term" value="C:membrane"/>
    <property type="evidence" value="ECO:0007669"/>
    <property type="project" value="UniProtKB-SubCell"/>
</dbReference>
<evidence type="ECO:0000256" key="3">
    <source>
        <dbReference type="ARBA" id="ARBA00022692"/>
    </source>
</evidence>
<feature type="transmembrane region" description="Helical" evidence="7">
    <location>
        <begin position="338"/>
        <end position="361"/>
    </location>
</feature>
<feature type="compositionally biased region" description="Basic and acidic residues" evidence="6">
    <location>
        <begin position="19"/>
        <end position="29"/>
    </location>
</feature>
<evidence type="ECO:0000313" key="8">
    <source>
        <dbReference type="EMBL" id="KPI41818.1"/>
    </source>
</evidence>
<keyword evidence="5 7" id="KW-0472">Membrane</keyword>
<dbReference type="EMBL" id="LFJN01000008">
    <property type="protein sequence ID" value="KPI41818.1"/>
    <property type="molecule type" value="Genomic_DNA"/>
</dbReference>
<protein>
    <submittedName>
        <fullName evidence="8">Choline transport protein</fullName>
    </submittedName>
</protein>
<feature type="region of interest" description="Disordered" evidence="6">
    <location>
        <begin position="1"/>
        <end position="32"/>
    </location>
</feature>